<name>A0A4U1CBD5_9SPHI</name>
<dbReference type="AlphaFoldDB" id="A0A4U1CBD5"/>
<dbReference type="Proteomes" id="UP000310477">
    <property type="component" value="Unassembled WGS sequence"/>
</dbReference>
<keyword evidence="1" id="KW-0812">Transmembrane</keyword>
<keyword evidence="1" id="KW-0472">Membrane</keyword>
<keyword evidence="1" id="KW-1133">Transmembrane helix</keyword>
<dbReference type="OrthoDB" id="5491447at2"/>
<dbReference type="RefSeq" id="WP_136873911.1">
    <property type="nucleotide sequence ID" value="NZ_SWBO01000001.1"/>
</dbReference>
<feature type="transmembrane region" description="Helical" evidence="1">
    <location>
        <begin position="102"/>
        <end position="120"/>
    </location>
</feature>
<keyword evidence="5" id="KW-1185">Reference proteome</keyword>
<evidence type="ECO:0000256" key="1">
    <source>
        <dbReference type="SAM" id="Phobius"/>
    </source>
</evidence>
<proteinExistence type="predicted"/>
<evidence type="ECO:0000256" key="2">
    <source>
        <dbReference type="SAM" id="SignalP"/>
    </source>
</evidence>
<gene>
    <name evidence="4" type="ORF">FA045_02010</name>
</gene>
<keyword evidence="2" id="KW-0732">Signal</keyword>
<feature type="chain" id="PRO_5020784872" evidence="2">
    <location>
        <begin position="20"/>
        <end position="248"/>
    </location>
</feature>
<feature type="domain" description="Protein-glutamine gamma-glutamyltransferase-like C-terminal" evidence="3">
    <location>
        <begin position="173"/>
        <end position="236"/>
    </location>
</feature>
<dbReference type="InterPro" id="IPR025403">
    <property type="entry name" value="TgpA-like_C"/>
</dbReference>
<comment type="caution">
    <text evidence="4">The sequence shown here is derived from an EMBL/GenBank/DDBJ whole genome shotgun (WGS) entry which is preliminary data.</text>
</comment>
<evidence type="ECO:0000313" key="4">
    <source>
        <dbReference type="EMBL" id="TKC03366.1"/>
    </source>
</evidence>
<sequence length="248" mass="28971">MRLLLLFFFLVAGAFCANATALQKINAAKKEVVVKKPLIEKLDSSKISARRFSEEAIADYSKQKEFIYDDVAPKTTSLWSRFWRWIWSMISELLGGKVSGSIIKYVLIAIAIALVVYLVIKLIGLDLKLLTGKSKEVDIPFDESLENIHEIDFDEQLGIALQNKNYRLVVRLLYLKTLKQLTDKRLIDWQPEKTNQAYVEELSRQSYHQQFVELTYQFEYIWYGEFYIDQPTFESIHQSFKDFNQQTA</sequence>
<accession>A0A4U1CBD5</accession>
<protein>
    <submittedName>
        <fullName evidence="4">DUF4129 domain-containing protein</fullName>
    </submittedName>
</protein>
<dbReference type="Pfam" id="PF13559">
    <property type="entry name" value="DUF4129"/>
    <property type="match status" value="1"/>
</dbReference>
<dbReference type="EMBL" id="SWBO01000001">
    <property type="protein sequence ID" value="TKC03366.1"/>
    <property type="molecule type" value="Genomic_DNA"/>
</dbReference>
<evidence type="ECO:0000313" key="5">
    <source>
        <dbReference type="Proteomes" id="UP000310477"/>
    </source>
</evidence>
<feature type="signal peptide" evidence="2">
    <location>
        <begin position="1"/>
        <end position="19"/>
    </location>
</feature>
<organism evidence="4 5">
    <name type="scientific">Pedobacter cryotolerans</name>
    <dbReference type="NCBI Taxonomy" id="2571270"/>
    <lineage>
        <taxon>Bacteria</taxon>
        <taxon>Pseudomonadati</taxon>
        <taxon>Bacteroidota</taxon>
        <taxon>Sphingobacteriia</taxon>
        <taxon>Sphingobacteriales</taxon>
        <taxon>Sphingobacteriaceae</taxon>
        <taxon>Pedobacter</taxon>
    </lineage>
</organism>
<reference evidence="4 5" key="1">
    <citation type="submission" date="2019-04" db="EMBL/GenBank/DDBJ databases">
        <title>Pedobacter sp. AR-2-6 sp. nov., isolated from Arctic soil.</title>
        <authorList>
            <person name="Dahal R.H."/>
            <person name="Kim D.-U."/>
        </authorList>
    </citation>
    <scope>NUCLEOTIDE SEQUENCE [LARGE SCALE GENOMIC DNA]</scope>
    <source>
        <strain evidence="4 5">AR-2-6</strain>
    </source>
</reference>
<evidence type="ECO:0000259" key="3">
    <source>
        <dbReference type="Pfam" id="PF13559"/>
    </source>
</evidence>